<evidence type="ECO:0000259" key="5">
    <source>
        <dbReference type="Pfam" id="PF03931"/>
    </source>
</evidence>
<protein>
    <recommendedName>
        <fullName evidence="3">E3 ubiquitin ligase complex SCF subunit</fullName>
    </recommendedName>
</protein>
<dbReference type="PANTHER" id="PTHR11165">
    <property type="entry name" value="SKP1"/>
    <property type="match status" value="1"/>
</dbReference>
<keyword evidence="2 3" id="KW-0833">Ubl conjugation pathway</keyword>
<dbReference type="SUPFAM" id="SSF54695">
    <property type="entry name" value="POZ domain"/>
    <property type="match status" value="1"/>
</dbReference>
<evidence type="ECO:0000259" key="4">
    <source>
        <dbReference type="Pfam" id="PF01466"/>
    </source>
</evidence>
<comment type="function">
    <text evidence="3">Essential component of the SCF (SKP1-CUL1-F-box protein) E3 ubiquitin ligase complexes, which mediate the ubiquitination and subsequent proteasomal degradation of target proteins.</text>
</comment>
<dbReference type="Proteomes" id="UP000053593">
    <property type="component" value="Unassembled WGS sequence"/>
</dbReference>
<feature type="domain" description="SKP1 component POZ" evidence="5">
    <location>
        <begin position="1"/>
        <end position="60"/>
    </location>
</feature>
<keyword evidence="7" id="KW-1185">Reference proteome</keyword>
<dbReference type="AlphaFoldDB" id="A0A0D0CVG5"/>
<comment type="subunit">
    <text evidence="3">Component of the SCF (SKP1-CUL1-F-box protein) E3 ubiquitin ligase complexes.</text>
</comment>
<dbReference type="InterPro" id="IPR011333">
    <property type="entry name" value="SKP1/BTB/POZ_sf"/>
</dbReference>
<dbReference type="Pfam" id="PF03931">
    <property type="entry name" value="Skp1_POZ"/>
    <property type="match status" value="1"/>
</dbReference>
<proteinExistence type="inferred from homology"/>
<evidence type="ECO:0000313" key="6">
    <source>
        <dbReference type="EMBL" id="KIK63677.1"/>
    </source>
</evidence>
<dbReference type="FunFam" id="3.30.710.10:FF:000026">
    <property type="entry name" value="E3 ubiquitin ligase complex SCF subunit"/>
    <property type="match status" value="1"/>
</dbReference>
<dbReference type="InterPro" id="IPR016897">
    <property type="entry name" value="SKP1"/>
</dbReference>
<comment type="similarity">
    <text evidence="1 3">Belongs to the SKP1 family.</text>
</comment>
<dbReference type="CDD" id="cd18322">
    <property type="entry name" value="BTB_POZ_SKP1"/>
    <property type="match status" value="1"/>
</dbReference>
<dbReference type="OrthoDB" id="2342932at2759"/>
<sequence>MLNLVSSDGQTFSVDKQAIFQSMIIKNMIEDLGESSDPIPLPNVSGAILEKVIEFCVQHREEELPIAEEDDTRRRSIEMSDWDRQFINVDKFILFDIILAANYLDIKSLLDLGCKKVALMIQGKKTEEIRAMFQIENDFTPEEEEKIRKQNQWAESG</sequence>
<dbReference type="GO" id="GO:0006511">
    <property type="term" value="P:ubiquitin-dependent protein catabolic process"/>
    <property type="evidence" value="ECO:0007669"/>
    <property type="project" value="InterPro"/>
</dbReference>
<dbReference type="InterPro" id="IPR016072">
    <property type="entry name" value="Skp1_comp_dimer"/>
</dbReference>
<dbReference type="InterPro" id="IPR036296">
    <property type="entry name" value="SKP1-like_dim_sf"/>
</dbReference>
<evidence type="ECO:0000256" key="1">
    <source>
        <dbReference type="ARBA" id="ARBA00009993"/>
    </source>
</evidence>
<feature type="domain" description="SKP1 component dimerisation" evidence="4">
    <location>
        <begin position="107"/>
        <end position="154"/>
    </location>
</feature>
<accession>A0A0D0CVG5</accession>
<dbReference type="SMART" id="SM00512">
    <property type="entry name" value="Skp1"/>
    <property type="match status" value="1"/>
</dbReference>
<dbReference type="EMBL" id="KN834763">
    <property type="protein sequence ID" value="KIK63677.1"/>
    <property type="molecule type" value="Genomic_DNA"/>
</dbReference>
<evidence type="ECO:0000313" key="7">
    <source>
        <dbReference type="Proteomes" id="UP000053593"/>
    </source>
</evidence>
<dbReference type="InterPro" id="IPR001232">
    <property type="entry name" value="SKP1-like"/>
</dbReference>
<dbReference type="PIRSF" id="PIRSF028729">
    <property type="entry name" value="E3_ubiquit_lig_SCF_Skp"/>
    <property type="match status" value="1"/>
</dbReference>
<dbReference type="UniPathway" id="UPA00143"/>
<name>A0A0D0CVG5_9AGAR</name>
<dbReference type="Gene3D" id="3.30.710.10">
    <property type="entry name" value="Potassium Channel Kv1.1, Chain A"/>
    <property type="match status" value="1"/>
</dbReference>
<dbReference type="HOGENOM" id="CLU_059252_4_0_1"/>
<dbReference type="Pfam" id="PF01466">
    <property type="entry name" value="Skp1"/>
    <property type="match status" value="1"/>
</dbReference>
<dbReference type="InterPro" id="IPR016073">
    <property type="entry name" value="Skp1_comp_POZ"/>
</dbReference>
<organism evidence="6 7">
    <name type="scientific">Collybiopsis luxurians FD-317 M1</name>
    <dbReference type="NCBI Taxonomy" id="944289"/>
    <lineage>
        <taxon>Eukaryota</taxon>
        <taxon>Fungi</taxon>
        <taxon>Dikarya</taxon>
        <taxon>Basidiomycota</taxon>
        <taxon>Agaricomycotina</taxon>
        <taxon>Agaricomycetes</taxon>
        <taxon>Agaricomycetidae</taxon>
        <taxon>Agaricales</taxon>
        <taxon>Marasmiineae</taxon>
        <taxon>Omphalotaceae</taxon>
        <taxon>Collybiopsis</taxon>
        <taxon>Collybiopsis luxurians</taxon>
    </lineage>
</organism>
<dbReference type="SUPFAM" id="SSF81382">
    <property type="entry name" value="Skp1 dimerisation domain-like"/>
    <property type="match status" value="1"/>
</dbReference>
<comment type="pathway">
    <text evidence="3">Protein modification; protein ubiquitination.</text>
</comment>
<evidence type="ECO:0000256" key="2">
    <source>
        <dbReference type="ARBA" id="ARBA00022786"/>
    </source>
</evidence>
<reference evidence="6 7" key="1">
    <citation type="submission" date="2014-04" db="EMBL/GenBank/DDBJ databases">
        <title>Evolutionary Origins and Diversification of the Mycorrhizal Mutualists.</title>
        <authorList>
            <consortium name="DOE Joint Genome Institute"/>
            <consortium name="Mycorrhizal Genomics Consortium"/>
            <person name="Kohler A."/>
            <person name="Kuo A."/>
            <person name="Nagy L.G."/>
            <person name="Floudas D."/>
            <person name="Copeland A."/>
            <person name="Barry K.W."/>
            <person name="Cichocki N."/>
            <person name="Veneault-Fourrey C."/>
            <person name="LaButti K."/>
            <person name="Lindquist E.A."/>
            <person name="Lipzen A."/>
            <person name="Lundell T."/>
            <person name="Morin E."/>
            <person name="Murat C."/>
            <person name="Riley R."/>
            <person name="Ohm R."/>
            <person name="Sun H."/>
            <person name="Tunlid A."/>
            <person name="Henrissat B."/>
            <person name="Grigoriev I.V."/>
            <person name="Hibbett D.S."/>
            <person name="Martin F."/>
        </authorList>
    </citation>
    <scope>NUCLEOTIDE SEQUENCE [LARGE SCALE GENOMIC DNA]</scope>
    <source>
        <strain evidence="6 7">FD-317 M1</strain>
    </source>
</reference>
<evidence type="ECO:0000256" key="3">
    <source>
        <dbReference type="PIRNR" id="PIRNR028729"/>
    </source>
</evidence>
<gene>
    <name evidence="6" type="ORF">GYMLUDRAFT_71810</name>
</gene>
<dbReference type="GO" id="GO:0016567">
    <property type="term" value="P:protein ubiquitination"/>
    <property type="evidence" value="ECO:0007669"/>
    <property type="project" value="UniProtKB-UniPathway"/>
</dbReference>